<dbReference type="InterPro" id="IPR012816">
    <property type="entry name" value="NADAR"/>
</dbReference>
<dbReference type="CDD" id="cd15457">
    <property type="entry name" value="NADAR"/>
    <property type="match status" value="1"/>
</dbReference>
<reference evidence="3" key="1">
    <citation type="submission" date="2022-08" db="EMBL/GenBank/DDBJ databases">
        <authorList>
            <consortium name="DOE Joint Genome Institute"/>
            <person name="Min B."/>
            <person name="Riley R."/>
            <person name="Sierra-Patev S."/>
            <person name="Naranjo-Ortiz M."/>
            <person name="Looney B."/>
            <person name="Konkel Z."/>
            <person name="Slot J.C."/>
            <person name="Sakamoto Y."/>
            <person name="Steenwyk J.L."/>
            <person name="Rokas A."/>
            <person name="Carro J."/>
            <person name="Camarero S."/>
            <person name="Ferreira P."/>
            <person name="Molpeceres G."/>
            <person name="Ruiz-Duenas F.J."/>
            <person name="Serrano A."/>
            <person name="Henrissat B."/>
            <person name="Drula E."/>
            <person name="Hughes K.W."/>
            <person name="Mata J.L."/>
            <person name="Ishikawa N.K."/>
            <person name="Vargas-Isla R."/>
            <person name="Ushijima S."/>
            <person name="Smith C.A."/>
            <person name="Ahrendt S."/>
            <person name="Andreopoulos W."/>
            <person name="He G."/>
            <person name="Labutti K."/>
            <person name="Lipzen A."/>
            <person name="Ng V."/>
            <person name="Sandor L."/>
            <person name="Barry K."/>
            <person name="Martinez A.T."/>
            <person name="Xiao Y."/>
            <person name="Gibbons J.G."/>
            <person name="Terashima K."/>
            <person name="Hibbett D.S."/>
            <person name="Grigoriev I.V."/>
        </authorList>
    </citation>
    <scope>NUCLEOTIDE SEQUENCE</scope>
    <source>
        <strain evidence="3">TFB10291</strain>
    </source>
</reference>
<sequence>MSSIIITRTTPTATAPYYSCGYSSNSSHNSTSSAVTQSGAKGYRIEVEERRRRTVFVKSNVPPEQWETHQILDIADIEEGDEQGLEGESKVHRSKSLSERPRVIGAMVVDSKRSRSGQDLPSNQHAQPRYSPGSDPSSQSSSRYQSRRASLKPSDALTSATAAFNRMSATPNTPPNSPAVWKSHNSVTRNNLSSETHRSRPMTMEVAVPPRPRILFYHKHNPHYGFTNFSRHSVNYMGKRYPTSEHLFQSFKACAEGPRHRLLIAEHIRTCSERPSIAFSEARKFQSEVRPDWKKINVEKMDVTLYHKFTQHPDLMNELLATGNAELVEDSDKDAFWGIGADGRGRNELGKALERLREQFRAD</sequence>
<name>A0AA38NLK0_9AGAR</name>
<dbReference type="Proteomes" id="UP001163798">
    <property type="component" value="Unassembled WGS sequence"/>
</dbReference>
<feature type="compositionally biased region" description="Polar residues" evidence="1">
    <location>
        <begin position="117"/>
        <end position="126"/>
    </location>
</feature>
<dbReference type="AlphaFoldDB" id="A0AA38NLK0"/>
<evidence type="ECO:0000256" key="1">
    <source>
        <dbReference type="SAM" id="MobiDB-lite"/>
    </source>
</evidence>
<evidence type="ECO:0000259" key="2">
    <source>
        <dbReference type="Pfam" id="PF08719"/>
    </source>
</evidence>
<comment type="caution">
    <text evidence="3">The sequence shown here is derived from an EMBL/GenBank/DDBJ whole genome shotgun (WGS) entry which is preliminary data.</text>
</comment>
<feature type="region of interest" description="Disordered" evidence="1">
    <location>
        <begin position="82"/>
        <end position="186"/>
    </location>
</feature>
<evidence type="ECO:0000313" key="3">
    <source>
        <dbReference type="EMBL" id="KAJ3784773.1"/>
    </source>
</evidence>
<feature type="compositionally biased region" description="Basic and acidic residues" evidence="1">
    <location>
        <begin position="87"/>
        <end position="102"/>
    </location>
</feature>
<feature type="compositionally biased region" description="Polar residues" evidence="1">
    <location>
        <begin position="156"/>
        <end position="171"/>
    </location>
</feature>
<proteinExistence type="predicted"/>
<dbReference type="InterPro" id="IPR037238">
    <property type="entry name" value="YbiA-like_sf"/>
</dbReference>
<dbReference type="Gene3D" id="1.10.357.40">
    <property type="entry name" value="YbiA-like"/>
    <property type="match status" value="1"/>
</dbReference>
<dbReference type="SUPFAM" id="SSF143990">
    <property type="entry name" value="YbiA-like"/>
    <property type="match status" value="1"/>
</dbReference>
<protein>
    <recommendedName>
        <fullName evidence="2">NADAR domain-containing protein</fullName>
    </recommendedName>
</protein>
<gene>
    <name evidence="3" type="ORF">GGU10DRAFT_376419</name>
</gene>
<dbReference type="Pfam" id="PF08719">
    <property type="entry name" value="NADAR"/>
    <property type="match status" value="1"/>
</dbReference>
<dbReference type="NCBIfam" id="TIGR02464">
    <property type="entry name" value="ribofla_fusion"/>
    <property type="match status" value="1"/>
</dbReference>
<feature type="compositionally biased region" description="Low complexity" evidence="1">
    <location>
        <begin position="129"/>
        <end position="144"/>
    </location>
</feature>
<evidence type="ECO:0000313" key="4">
    <source>
        <dbReference type="Proteomes" id="UP001163798"/>
    </source>
</evidence>
<organism evidence="3 4">
    <name type="scientific">Lentinula aff. detonsa</name>
    <dbReference type="NCBI Taxonomy" id="2804958"/>
    <lineage>
        <taxon>Eukaryota</taxon>
        <taxon>Fungi</taxon>
        <taxon>Dikarya</taxon>
        <taxon>Basidiomycota</taxon>
        <taxon>Agaricomycotina</taxon>
        <taxon>Agaricomycetes</taxon>
        <taxon>Agaricomycetidae</taxon>
        <taxon>Agaricales</taxon>
        <taxon>Marasmiineae</taxon>
        <taxon>Omphalotaceae</taxon>
        <taxon>Lentinula</taxon>
    </lineage>
</organism>
<dbReference type="EMBL" id="MU793364">
    <property type="protein sequence ID" value="KAJ3784773.1"/>
    <property type="molecule type" value="Genomic_DNA"/>
</dbReference>
<feature type="domain" description="NADAR" evidence="2">
    <location>
        <begin position="216"/>
        <end position="361"/>
    </location>
</feature>
<keyword evidence="4" id="KW-1185">Reference proteome</keyword>
<accession>A0AA38NLK0</accession>